<dbReference type="Proteomes" id="UP001189624">
    <property type="component" value="Chromosome 5"/>
</dbReference>
<protein>
    <submittedName>
        <fullName evidence="2">Uncharacterized protein</fullName>
    </submittedName>
</protein>
<feature type="compositionally biased region" description="Basic and acidic residues" evidence="1">
    <location>
        <begin position="96"/>
        <end position="113"/>
    </location>
</feature>
<dbReference type="EMBL" id="OY731402">
    <property type="protein sequence ID" value="CAJ1955853.1"/>
    <property type="molecule type" value="Genomic_DNA"/>
</dbReference>
<evidence type="ECO:0000313" key="3">
    <source>
        <dbReference type="Proteomes" id="UP001189624"/>
    </source>
</evidence>
<dbReference type="AlphaFoldDB" id="A0AA86SLR2"/>
<name>A0AA86SLR2_9FABA</name>
<gene>
    <name evidence="2" type="ORF">AYBTSS11_LOCUS16350</name>
</gene>
<accession>A0AA86SLR2</accession>
<feature type="region of interest" description="Disordered" evidence="1">
    <location>
        <begin position="88"/>
        <end position="113"/>
    </location>
</feature>
<evidence type="ECO:0000256" key="1">
    <source>
        <dbReference type="SAM" id="MobiDB-lite"/>
    </source>
</evidence>
<evidence type="ECO:0000313" key="2">
    <source>
        <dbReference type="EMBL" id="CAJ1955853.1"/>
    </source>
</evidence>
<reference evidence="2" key="1">
    <citation type="submission" date="2023-10" db="EMBL/GenBank/DDBJ databases">
        <authorList>
            <person name="Domelevo Entfellner J.-B."/>
        </authorList>
    </citation>
    <scope>NUCLEOTIDE SEQUENCE</scope>
</reference>
<sequence length="113" mass="12675">MEEDGYSKIVSHPNLPCFSNLGSVGNKKSSSVLSRVFQSEHGPQVETTLAFSRGHTESSGLNTPTPLSQFTRHFERNASEPLDMCEMNEVNSQWESGDKEVTDQEIEPFLKRK</sequence>
<dbReference type="Gramene" id="rna-AYBTSS11_LOCUS16350">
    <property type="protein sequence ID" value="CAJ1955853.1"/>
    <property type="gene ID" value="gene-AYBTSS11_LOCUS16350"/>
</dbReference>
<keyword evidence="3" id="KW-1185">Reference proteome</keyword>
<proteinExistence type="predicted"/>
<organism evidence="2 3">
    <name type="scientific">Sphenostylis stenocarpa</name>
    <dbReference type="NCBI Taxonomy" id="92480"/>
    <lineage>
        <taxon>Eukaryota</taxon>
        <taxon>Viridiplantae</taxon>
        <taxon>Streptophyta</taxon>
        <taxon>Embryophyta</taxon>
        <taxon>Tracheophyta</taxon>
        <taxon>Spermatophyta</taxon>
        <taxon>Magnoliopsida</taxon>
        <taxon>eudicotyledons</taxon>
        <taxon>Gunneridae</taxon>
        <taxon>Pentapetalae</taxon>
        <taxon>rosids</taxon>
        <taxon>fabids</taxon>
        <taxon>Fabales</taxon>
        <taxon>Fabaceae</taxon>
        <taxon>Papilionoideae</taxon>
        <taxon>50 kb inversion clade</taxon>
        <taxon>NPAAA clade</taxon>
        <taxon>indigoferoid/millettioid clade</taxon>
        <taxon>Phaseoleae</taxon>
        <taxon>Sphenostylis</taxon>
    </lineage>
</organism>